<dbReference type="EMBL" id="WHNP01000080">
    <property type="protein sequence ID" value="MPW22828.1"/>
    <property type="molecule type" value="Genomic_DNA"/>
</dbReference>
<gene>
    <name evidence="1" type="ORF">GCT13_40040</name>
</gene>
<dbReference type="Proteomes" id="UP000484381">
    <property type="component" value="Unassembled WGS sequence"/>
</dbReference>
<organism evidence="1 2">
    <name type="scientific">Paraburkholderia franconis</name>
    <dbReference type="NCBI Taxonomy" id="2654983"/>
    <lineage>
        <taxon>Bacteria</taxon>
        <taxon>Pseudomonadati</taxon>
        <taxon>Pseudomonadota</taxon>
        <taxon>Betaproteobacteria</taxon>
        <taxon>Burkholderiales</taxon>
        <taxon>Burkholderiaceae</taxon>
        <taxon>Paraburkholderia</taxon>
    </lineage>
</organism>
<keyword evidence="2" id="KW-1185">Reference proteome</keyword>
<sequence length="141" mass="16057">MADPPHLRLLAQLPDAELLSVSLRRHASGGKWQTDIELDLHYWGQSNPEWQGDDVHCKLAFVLEDVEGTEFTTENVSHPSWISHLSFSGRDDGRILVDLEPSSGFSLLLDCAVARVARVEPYLPERGWPARRSLQQHRHQR</sequence>
<evidence type="ECO:0008006" key="3">
    <source>
        <dbReference type="Google" id="ProtNLM"/>
    </source>
</evidence>
<dbReference type="RefSeq" id="WP_152767436.1">
    <property type="nucleotide sequence ID" value="NZ_WHNP01000080.1"/>
</dbReference>
<comment type="caution">
    <text evidence="1">The sequence shown here is derived from an EMBL/GenBank/DDBJ whole genome shotgun (WGS) entry which is preliminary data.</text>
</comment>
<proteinExistence type="predicted"/>
<protein>
    <recommendedName>
        <fullName evidence="3">Immunity protein 50</fullName>
    </recommendedName>
</protein>
<accession>A0A7X1TKV6</accession>
<evidence type="ECO:0000313" key="1">
    <source>
        <dbReference type="EMBL" id="MPW22828.1"/>
    </source>
</evidence>
<dbReference type="AlphaFoldDB" id="A0A7X1TKV6"/>
<name>A0A7X1TKV6_9BURK</name>
<evidence type="ECO:0000313" key="2">
    <source>
        <dbReference type="Proteomes" id="UP000484381"/>
    </source>
</evidence>
<reference evidence="1 2" key="1">
    <citation type="submission" date="2019-10" db="EMBL/GenBank/DDBJ databases">
        <title>Paraburkholderia sp. isolated from nodules of Mimosa pudica from Brazilian Atlantic Forest soils.</title>
        <authorList>
            <person name="Paulitsch F."/>
            <person name="Hungria M."/>
            <person name="Dall'Agnol R."/>
        </authorList>
    </citation>
    <scope>NUCLEOTIDE SEQUENCE [LARGE SCALE GENOMIC DNA]</scope>
    <source>
        <strain evidence="1 2">CNPSo 3157</strain>
    </source>
</reference>